<evidence type="ECO:0000313" key="6">
    <source>
        <dbReference type="EMBL" id="OCL04049.1"/>
    </source>
</evidence>
<dbReference type="CDD" id="cd00180">
    <property type="entry name" value="PKc"/>
    <property type="match status" value="1"/>
</dbReference>
<evidence type="ECO:0000256" key="4">
    <source>
        <dbReference type="ARBA" id="ARBA00022840"/>
    </source>
</evidence>
<sequence>MEIPEADIVIYAWCPRGVQNVIASGGNNFIGLVDENTVLKYPQIPSEKPPNLIGDEKLCTALRKEALVGLRVEEQILRILGHHDRIIGFKGKHQDGLLLEYMPNGSVADYLRDVNPRPPLKQRLKWALQAAEAVAYTHKKGVLHCNISVGNLLLDKDLNIKLCDFQGKLLHSDGTVLLDGGSAEGVWSSMPRPDPTCANRKTDIFALGSAIYFMVTGQLPFPVLESRKDNGEIERRFKTGQFPPLGEAQGGGVVKRCWAGQYKSAENVVRDLEELWVCRQH</sequence>
<dbReference type="SUPFAM" id="SSF56112">
    <property type="entry name" value="Protein kinase-like (PK-like)"/>
    <property type="match status" value="1"/>
</dbReference>
<dbReference type="GO" id="GO:0005524">
    <property type="term" value="F:ATP binding"/>
    <property type="evidence" value="ECO:0007669"/>
    <property type="project" value="UniProtKB-KW"/>
</dbReference>
<organism evidence="6 7">
    <name type="scientific">Glonium stellatum</name>
    <dbReference type="NCBI Taxonomy" id="574774"/>
    <lineage>
        <taxon>Eukaryota</taxon>
        <taxon>Fungi</taxon>
        <taxon>Dikarya</taxon>
        <taxon>Ascomycota</taxon>
        <taxon>Pezizomycotina</taxon>
        <taxon>Dothideomycetes</taxon>
        <taxon>Pleosporomycetidae</taxon>
        <taxon>Gloniales</taxon>
        <taxon>Gloniaceae</taxon>
        <taxon>Glonium</taxon>
    </lineage>
</organism>
<keyword evidence="3 6" id="KW-0418">Kinase</keyword>
<evidence type="ECO:0000256" key="3">
    <source>
        <dbReference type="ARBA" id="ARBA00022777"/>
    </source>
</evidence>
<dbReference type="AlphaFoldDB" id="A0A8E2JNS8"/>
<dbReference type="Gene3D" id="1.10.510.10">
    <property type="entry name" value="Transferase(Phosphotransferase) domain 1"/>
    <property type="match status" value="1"/>
</dbReference>
<keyword evidence="1" id="KW-0808">Transferase</keyword>
<feature type="domain" description="Protein kinase" evidence="5">
    <location>
        <begin position="16"/>
        <end position="281"/>
    </location>
</feature>
<evidence type="ECO:0000259" key="5">
    <source>
        <dbReference type="PROSITE" id="PS50011"/>
    </source>
</evidence>
<name>A0A8E2JNS8_9PEZI</name>
<dbReference type="InterPro" id="IPR011009">
    <property type="entry name" value="Kinase-like_dom_sf"/>
</dbReference>
<evidence type="ECO:0000256" key="1">
    <source>
        <dbReference type="ARBA" id="ARBA00022679"/>
    </source>
</evidence>
<dbReference type="Proteomes" id="UP000250140">
    <property type="component" value="Unassembled WGS sequence"/>
</dbReference>
<dbReference type="GO" id="GO:0004674">
    <property type="term" value="F:protein serine/threonine kinase activity"/>
    <property type="evidence" value="ECO:0007669"/>
    <property type="project" value="TreeGrafter"/>
</dbReference>
<dbReference type="InterPro" id="IPR000719">
    <property type="entry name" value="Prot_kinase_dom"/>
</dbReference>
<keyword evidence="7" id="KW-1185">Reference proteome</keyword>
<dbReference type="OrthoDB" id="1668230at2759"/>
<dbReference type="InterPro" id="IPR051681">
    <property type="entry name" value="Ser/Thr_Kinases-Pseudokinases"/>
</dbReference>
<accession>A0A8E2JNS8</accession>
<dbReference type="PANTHER" id="PTHR44329:SF288">
    <property type="entry name" value="MITOGEN-ACTIVATED PROTEIN KINASE KINASE KINASE 20"/>
    <property type="match status" value="1"/>
</dbReference>
<evidence type="ECO:0000256" key="2">
    <source>
        <dbReference type="ARBA" id="ARBA00022741"/>
    </source>
</evidence>
<keyword evidence="4" id="KW-0067">ATP-binding</keyword>
<dbReference type="Pfam" id="PF07714">
    <property type="entry name" value="PK_Tyr_Ser-Thr"/>
    <property type="match status" value="1"/>
</dbReference>
<evidence type="ECO:0000313" key="7">
    <source>
        <dbReference type="Proteomes" id="UP000250140"/>
    </source>
</evidence>
<gene>
    <name evidence="6" type="ORF">AOQ84DRAFT_128900</name>
</gene>
<reference evidence="6 7" key="1">
    <citation type="journal article" date="2016" name="Nat. Commun.">
        <title>Ectomycorrhizal ecology is imprinted in the genome of the dominant symbiotic fungus Cenococcum geophilum.</title>
        <authorList>
            <consortium name="DOE Joint Genome Institute"/>
            <person name="Peter M."/>
            <person name="Kohler A."/>
            <person name="Ohm R.A."/>
            <person name="Kuo A."/>
            <person name="Krutzmann J."/>
            <person name="Morin E."/>
            <person name="Arend M."/>
            <person name="Barry K.W."/>
            <person name="Binder M."/>
            <person name="Choi C."/>
            <person name="Clum A."/>
            <person name="Copeland A."/>
            <person name="Grisel N."/>
            <person name="Haridas S."/>
            <person name="Kipfer T."/>
            <person name="LaButti K."/>
            <person name="Lindquist E."/>
            <person name="Lipzen A."/>
            <person name="Maire R."/>
            <person name="Meier B."/>
            <person name="Mihaltcheva S."/>
            <person name="Molinier V."/>
            <person name="Murat C."/>
            <person name="Poggeler S."/>
            <person name="Quandt C.A."/>
            <person name="Sperisen C."/>
            <person name="Tritt A."/>
            <person name="Tisserant E."/>
            <person name="Crous P.W."/>
            <person name="Henrissat B."/>
            <person name="Nehls U."/>
            <person name="Egli S."/>
            <person name="Spatafora J.W."/>
            <person name="Grigoriev I.V."/>
            <person name="Martin F.M."/>
        </authorList>
    </citation>
    <scope>NUCLEOTIDE SEQUENCE [LARGE SCALE GENOMIC DNA]</scope>
    <source>
        <strain evidence="6 7">CBS 207.34</strain>
    </source>
</reference>
<dbReference type="PANTHER" id="PTHR44329">
    <property type="entry name" value="SERINE/THREONINE-PROTEIN KINASE TNNI3K-RELATED"/>
    <property type="match status" value="1"/>
</dbReference>
<proteinExistence type="predicted"/>
<dbReference type="EMBL" id="KV750614">
    <property type="protein sequence ID" value="OCL04049.1"/>
    <property type="molecule type" value="Genomic_DNA"/>
</dbReference>
<keyword evidence="2" id="KW-0547">Nucleotide-binding</keyword>
<dbReference type="InterPro" id="IPR001245">
    <property type="entry name" value="Ser-Thr/Tyr_kinase_cat_dom"/>
</dbReference>
<protein>
    <submittedName>
        <fullName evidence="6">Kinase-like protein</fullName>
    </submittedName>
</protein>
<dbReference type="PROSITE" id="PS50011">
    <property type="entry name" value="PROTEIN_KINASE_DOM"/>
    <property type="match status" value="1"/>
</dbReference>